<accession>A0AA41DD37</accession>
<feature type="short sequence motif" description="TonB box" evidence="2">
    <location>
        <begin position="55"/>
        <end position="61"/>
    </location>
</feature>
<evidence type="ECO:0000313" key="6">
    <source>
        <dbReference type="EMBL" id="MBB4611155.1"/>
    </source>
</evidence>
<gene>
    <name evidence="6" type="ORF">GGQ89_003396</name>
    <name evidence="7" type="ORF">JYA60_13130</name>
</gene>
<dbReference type="PROSITE" id="PS52016">
    <property type="entry name" value="TONB_DEPENDENT_REC_3"/>
    <property type="match status" value="1"/>
</dbReference>
<dbReference type="InterPro" id="IPR037066">
    <property type="entry name" value="Plug_dom_sf"/>
</dbReference>
<dbReference type="SUPFAM" id="SSF56935">
    <property type="entry name" value="Porins"/>
    <property type="match status" value="1"/>
</dbReference>
<dbReference type="InterPro" id="IPR012910">
    <property type="entry name" value="Plug_dom"/>
</dbReference>
<dbReference type="GO" id="GO:0009279">
    <property type="term" value="C:cell outer membrane"/>
    <property type="evidence" value="ECO:0007669"/>
    <property type="project" value="UniProtKB-SubCell"/>
</dbReference>
<dbReference type="RefSeq" id="WP_184106520.1">
    <property type="nucleotide sequence ID" value="NZ_JACHNX010000020.1"/>
</dbReference>
<keyword evidence="1" id="KW-0813">Transport</keyword>
<keyword evidence="4" id="KW-0732">Signal</keyword>
<dbReference type="Proteomes" id="UP000704529">
    <property type="component" value="Unassembled WGS sequence"/>
</dbReference>
<feature type="chain" id="PRO_5041204016" evidence="4">
    <location>
        <begin position="30"/>
        <end position="417"/>
    </location>
</feature>
<dbReference type="PANTHER" id="PTHR47234">
    <property type="match status" value="1"/>
</dbReference>
<keyword evidence="2" id="KW-0798">TonB box</keyword>
<keyword evidence="7" id="KW-0675">Receptor</keyword>
<feature type="domain" description="TonB-dependent receptor plug" evidence="5">
    <location>
        <begin position="69"/>
        <end position="194"/>
    </location>
</feature>
<evidence type="ECO:0000313" key="8">
    <source>
        <dbReference type="Proteomes" id="UP000584663"/>
    </source>
</evidence>
<dbReference type="Gene3D" id="2.170.130.10">
    <property type="entry name" value="TonB-dependent receptor, plug domain"/>
    <property type="match status" value="1"/>
</dbReference>
<dbReference type="EMBL" id="JACHNX010000020">
    <property type="protein sequence ID" value="MBB4611155.1"/>
    <property type="molecule type" value="Genomic_DNA"/>
</dbReference>
<dbReference type="Pfam" id="PF07715">
    <property type="entry name" value="Plug"/>
    <property type="match status" value="1"/>
</dbReference>
<evidence type="ECO:0000256" key="1">
    <source>
        <dbReference type="PROSITE-ProRule" id="PRU01360"/>
    </source>
</evidence>
<evidence type="ECO:0000259" key="5">
    <source>
        <dbReference type="Pfam" id="PF07715"/>
    </source>
</evidence>
<keyword evidence="1" id="KW-0812">Transmembrane</keyword>
<keyword evidence="8" id="KW-1185">Reference proteome</keyword>
<reference evidence="7" key="2">
    <citation type="submission" date="2021-01" db="EMBL/GenBank/DDBJ databases">
        <title>Genome Sequencing of Type Strains.</title>
        <authorList>
            <person name="Lemaire J.F."/>
            <person name="Inderbitzin P."/>
            <person name="Collins S.B."/>
            <person name="Wespe N."/>
            <person name="Knight-Connoni V."/>
        </authorList>
    </citation>
    <scope>NUCLEOTIDE SEQUENCE</scope>
    <source>
        <strain evidence="7">DSM 14562</strain>
    </source>
</reference>
<dbReference type="InterPro" id="IPR010916">
    <property type="entry name" value="TonB_box_CS"/>
</dbReference>
<dbReference type="InterPro" id="IPR039426">
    <property type="entry name" value="TonB-dep_rcpt-like"/>
</dbReference>
<keyword evidence="1" id="KW-1134">Transmembrane beta strand</keyword>
<sequence length="417" mass="43969">MVHGASRLRKWALASAAVGALILAVDAQAQTQVTGGGTGVAENAAGDDATAGDNTIVVTGSRIRRNPLDQSAPLTAIDSADIARTGLSSIGDVLQRLPGAAGGLNSRFNRSGNNGNPPDGGGVGAGSAEIDLRYLGSRRTLVLVDGLRFINGSAASGIPGAVDLNAIPDSMIERVDVLRDGASTIYGSDAIAGVVNIITKKRQNGFLATAQLGGYDKGDGVTQNYQLSWGHRTADDRVSVVVGANYINQGSVFAGDRPYYAFPDPGATTCTTTCSSGTPNGRFIINNPVTGESMNLTLKSNPLIQPRFDPLNPTGADSDFKAFTVADRFNFRPFNYLLTPQERFGAFVNFTGQLADNVRLSTRLIYNRRTSDNQAAPLPLFVGPDAGNGNLLHRRRSLFGGGRLFGCALAHLFRRRR</sequence>
<evidence type="ECO:0000256" key="3">
    <source>
        <dbReference type="SAM" id="MobiDB-lite"/>
    </source>
</evidence>
<dbReference type="AlphaFoldDB" id="A0AA41DD37"/>
<keyword evidence="1" id="KW-0472">Membrane</keyword>
<feature type="signal peptide" evidence="4">
    <location>
        <begin position="1"/>
        <end position="29"/>
    </location>
</feature>
<reference evidence="6 8" key="1">
    <citation type="submission" date="2020-08" db="EMBL/GenBank/DDBJ databases">
        <title>Genomic Encyclopedia of Type Strains, Phase IV (KMG-IV): sequencing the most valuable type-strain genomes for metagenomic binning, comparative biology and taxonomic classification.</title>
        <authorList>
            <person name="Goeker M."/>
        </authorList>
    </citation>
    <scope>NUCLEOTIDE SEQUENCE [LARGE SCALE GENOMIC DNA]</scope>
    <source>
        <strain evidence="6 8">DSM 14562</strain>
    </source>
</reference>
<comment type="similarity">
    <text evidence="1">Belongs to the TonB-dependent receptor family.</text>
</comment>
<evidence type="ECO:0000313" key="7">
    <source>
        <dbReference type="EMBL" id="MBN3559169.1"/>
    </source>
</evidence>
<feature type="compositionally biased region" description="Low complexity" evidence="3">
    <location>
        <begin position="105"/>
        <end position="117"/>
    </location>
</feature>
<dbReference type="EMBL" id="JAFHKU010000132">
    <property type="protein sequence ID" value="MBN3559169.1"/>
    <property type="molecule type" value="Genomic_DNA"/>
</dbReference>
<organism evidence="7 9">
    <name type="scientific">Sphingomonas yabuuchiae</name>
    <dbReference type="NCBI Taxonomy" id="172044"/>
    <lineage>
        <taxon>Bacteria</taxon>
        <taxon>Pseudomonadati</taxon>
        <taxon>Pseudomonadota</taxon>
        <taxon>Alphaproteobacteria</taxon>
        <taxon>Sphingomonadales</taxon>
        <taxon>Sphingomonadaceae</taxon>
        <taxon>Sphingomonas</taxon>
    </lineage>
</organism>
<comment type="subcellular location">
    <subcellularLocation>
        <location evidence="1">Cell outer membrane</location>
        <topology evidence="1">Multi-pass membrane protein</topology>
    </subcellularLocation>
</comment>
<protein>
    <submittedName>
        <fullName evidence="6">Outer membrane receptor protein involved in Fe transport</fullName>
    </submittedName>
    <submittedName>
        <fullName evidence="7">TonB-dependent receptor</fullName>
    </submittedName>
</protein>
<evidence type="ECO:0000256" key="4">
    <source>
        <dbReference type="SAM" id="SignalP"/>
    </source>
</evidence>
<dbReference type="Proteomes" id="UP000584663">
    <property type="component" value="Unassembled WGS sequence"/>
</dbReference>
<proteinExistence type="inferred from homology"/>
<evidence type="ECO:0000256" key="2">
    <source>
        <dbReference type="PROSITE-ProRule" id="PRU10143"/>
    </source>
</evidence>
<evidence type="ECO:0000313" key="9">
    <source>
        <dbReference type="Proteomes" id="UP000704529"/>
    </source>
</evidence>
<dbReference type="PROSITE" id="PS00430">
    <property type="entry name" value="TONB_DEPENDENT_REC_1"/>
    <property type="match status" value="1"/>
</dbReference>
<comment type="caution">
    <text evidence="7">The sequence shown here is derived from an EMBL/GenBank/DDBJ whole genome shotgun (WGS) entry which is preliminary data.</text>
</comment>
<name>A0AA41DD37_9SPHN</name>
<feature type="region of interest" description="Disordered" evidence="3">
    <location>
        <begin position="105"/>
        <end position="124"/>
    </location>
</feature>
<dbReference type="PANTHER" id="PTHR47234:SF2">
    <property type="entry name" value="TONB-DEPENDENT RECEPTOR"/>
    <property type="match status" value="1"/>
</dbReference>
<keyword evidence="1" id="KW-0998">Cell outer membrane</keyword>